<sequence length="274" mass="31066">MPYCNVSHAEIYYEDIEEGKPIVMIHGYSPDHRLMKGCMEPVFNNTDGWRRLYIDLPGMGATKNYEAIKDSDEMLKAVIEWIDAVIPGQEYVLVGESYGGYIARGLIKHQPERVRGAAFICPVIIPEAGHRTVPEHRVLRADEAFLASLSSEEAEYFSGSLVTLDKNSWDRFKGEVVSGMSVADEHFLMKVKESYSFSFEVDQTNFDKPALFLLGRQDDIVGYKDALDVMEKYPRGTFAVLDTAGHNLQIEQAEVLNSLIAEWMERVQQEQRNG</sequence>
<evidence type="ECO:0000259" key="1">
    <source>
        <dbReference type="Pfam" id="PF00561"/>
    </source>
</evidence>
<dbReference type="InterPro" id="IPR050266">
    <property type="entry name" value="AB_hydrolase_sf"/>
</dbReference>
<evidence type="ECO:0000313" key="2">
    <source>
        <dbReference type="EMBL" id="TGB01397.1"/>
    </source>
</evidence>
<gene>
    <name evidence="2" type="ORF">E4663_16450</name>
</gene>
<dbReference type="PANTHER" id="PTHR43798">
    <property type="entry name" value="MONOACYLGLYCEROL LIPASE"/>
    <property type="match status" value="1"/>
</dbReference>
<dbReference type="Pfam" id="PF00561">
    <property type="entry name" value="Abhydrolase_1"/>
    <property type="match status" value="1"/>
</dbReference>
<protein>
    <submittedName>
        <fullName evidence="2">Alpha/beta hydrolase</fullName>
    </submittedName>
</protein>
<dbReference type="PANTHER" id="PTHR43798:SF6">
    <property type="entry name" value="HYDROLASE, PUTATIVE (AFU_ORTHOLOGUE AFUA_4G13070)-RELATED"/>
    <property type="match status" value="1"/>
</dbReference>
<accession>A0A4Z0GVS6</accession>
<keyword evidence="3" id="KW-1185">Reference proteome</keyword>
<dbReference type="SUPFAM" id="SSF53474">
    <property type="entry name" value="alpha/beta-Hydrolases"/>
    <property type="match status" value="1"/>
</dbReference>
<dbReference type="PRINTS" id="PR00111">
    <property type="entry name" value="ABHYDROLASE"/>
</dbReference>
<proteinExistence type="predicted"/>
<evidence type="ECO:0000313" key="3">
    <source>
        <dbReference type="Proteomes" id="UP000297982"/>
    </source>
</evidence>
<dbReference type="STRING" id="192814.GCA_900166575_00122"/>
<feature type="domain" description="AB hydrolase-1" evidence="1">
    <location>
        <begin position="20"/>
        <end position="251"/>
    </location>
</feature>
<dbReference type="Proteomes" id="UP000297982">
    <property type="component" value="Unassembled WGS sequence"/>
</dbReference>
<organism evidence="2 3">
    <name type="scientific">Halobacillus salinus</name>
    <dbReference type="NCBI Taxonomy" id="192814"/>
    <lineage>
        <taxon>Bacteria</taxon>
        <taxon>Bacillati</taxon>
        <taxon>Bacillota</taxon>
        <taxon>Bacilli</taxon>
        <taxon>Bacillales</taxon>
        <taxon>Bacillaceae</taxon>
        <taxon>Halobacillus</taxon>
    </lineage>
</organism>
<dbReference type="RefSeq" id="WP_135328432.1">
    <property type="nucleotide sequence ID" value="NZ_SRJC01000006.1"/>
</dbReference>
<dbReference type="EMBL" id="SRJC01000006">
    <property type="protein sequence ID" value="TGB01397.1"/>
    <property type="molecule type" value="Genomic_DNA"/>
</dbReference>
<reference evidence="2 3" key="1">
    <citation type="journal article" date="2003" name="Int. J. Syst. Evol. Microbiol.">
        <title>Halobacillus salinus sp. nov., isolated from a salt lake on the coast of the East Sea in Korea.</title>
        <authorList>
            <person name="Yoon J.H."/>
            <person name="Kang K.H."/>
            <person name="Park Y.H."/>
        </authorList>
    </citation>
    <scope>NUCLEOTIDE SEQUENCE [LARGE SCALE GENOMIC DNA]</scope>
    <source>
        <strain evidence="2 3">HSL-3</strain>
    </source>
</reference>
<comment type="caution">
    <text evidence="2">The sequence shown here is derived from an EMBL/GenBank/DDBJ whole genome shotgun (WGS) entry which is preliminary data.</text>
</comment>
<keyword evidence="2" id="KW-0378">Hydrolase</keyword>
<dbReference type="GO" id="GO:0016787">
    <property type="term" value="F:hydrolase activity"/>
    <property type="evidence" value="ECO:0007669"/>
    <property type="project" value="UniProtKB-KW"/>
</dbReference>
<dbReference type="InterPro" id="IPR029058">
    <property type="entry name" value="AB_hydrolase_fold"/>
</dbReference>
<dbReference type="InterPro" id="IPR000073">
    <property type="entry name" value="AB_hydrolase_1"/>
</dbReference>
<name>A0A4Z0GVS6_9BACI</name>
<dbReference type="AlphaFoldDB" id="A0A4Z0GVS6"/>
<dbReference type="Gene3D" id="3.40.50.1820">
    <property type="entry name" value="alpha/beta hydrolase"/>
    <property type="match status" value="1"/>
</dbReference>